<dbReference type="SUPFAM" id="SSF51430">
    <property type="entry name" value="NAD(P)-linked oxidoreductase"/>
    <property type="match status" value="1"/>
</dbReference>
<dbReference type="InterPro" id="IPR036812">
    <property type="entry name" value="NAD(P)_OxRdtase_dom_sf"/>
</dbReference>
<dbReference type="CDD" id="cd19095">
    <property type="entry name" value="AKR_PA4992-like"/>
    <property type="match status" value="1"/>
</dbReference>
<reference evidence="2" key="1">
    <citation type="journal article" date="2014" name="Genome Biol. Evol.">
        <title>Pangenome evidence for extensive interdomain horizontal transfer affecting lineage core and shell genes in uncultured planktonic thaumarchaeota and euryarchaeota.</title>
        <authorList>
            <person name="Deschamps P."/>
            <person name="Zivanovic Y."/>
            <person name="Moreira D."/>
            <person name="Rodriguez-Valera F."/>
            <person name="Lopez-Garcia P."/>
        </authorList>
    </citation>
    <scope>NUCLEOTIDE SEQUENCE</scope>
</reference>
<proteinExistence type="predicted"/>
<dbReference type="Pfam" id="PF00248">
    <property type="entry name" value="Aldo_ket_red"/>
    <property type="match status" value="1"/>
</dbReference>
<protein>
    <submittedName>
        <fullName evidence="2">Aldo/keto reductase family oxidoreductase</fullName>
    </submittedName>
</protein>
<evidence type="ECO:0000313" key="2">
    <source>
        <dbReference type="EMBL" id="AIF11775.1"/>
    </source>
</evidence>
<dbReference type="AlphaFoldDB" id="A0A075H9D3"/>
<feature type="domain" description="NADP-dependent oxidoreductase" evidence="1">
    <location>
        <begin position="17"/>
        <end position="279"/>
    </location>
</feature>
<name>A0A075H9D3_9ARCH</name>
<dbReference type="Gene3D" id="3.20.20.100">
    <property type="entry name" value="NADP-dependent oxidoreductase domain"/>
    <property type="match status" value="1"/>
</dbReference>
<sequence length="296" mass="33083">MSLETSEFGKTGIQVTRLGYGAMELRNLPETHAQNILNLVLDSGINFIDTSIDYGESENLIGKYISHRRNQYFLASKCGCPVGNVKEHVFTKENIEKGIDQSLKRMKTDYLDLVQLHASPSKALIERDDVITTLLNVQKKGKVRFIGSSSVLPSLIDLVEMKVFDAFQIPYSALNREHEEWITNAHVAGAGTIIRGGVSKGISTEIADQSNVSNEWKKFWEAKLGDLMENGESPTSFILRFTLSHPSLNTTIVGTKNVEHLNENIRTSNKRKLPQDIYEQAKIRLKNIGVNPIPGI</sequence>
<evidence type="ECO:0000259" key="1">
    <source>
        <dbReference type="Pfam" id="PF00248"/>
    </source>
</evidence>
<accession>A0A075H9D3</accession>
<dbReference type="InterPro" id="IPR023210">
    <property type="entry name" value="NADP_OxRdtase_dom"/>
</dbReference>
<dbReference type="InterPro" id="IPR053135">
    <property type="entry name" value="AKR2_Oxidoreductase"/>
</dbReference>
<organism evidence="2">
    <name type="scientific">uncultured marine thaumarchaeote KM3_53_E03</name>
    <dbReference type="NCBI Taxonomy" id="1456184"/>
    <lineage>
        <taxon>Archaea</taxon>
        <taxon>Nitrososphaerota</taxon>
        <taxon>environmental samples</taxon>
    </lineage>
</organism>
<dbReference type="PANTHER" id="PTHR43312">
    <property type="entry name" value="D-THREO-ALDOSE 1-DEHYDROGENASE"/>
    <property type="match status" value="1"/>
</dbReference>
<dbReference type="PANTHER" id="PTHR43312:SF1">
    <property type="entry name" value="NADP-DEPENDENT OXIDOREDUCTASE DOMAIN-CONTAINING PROTEIN"/>
    <property type="match status" value="1"/>
</dbReference>
<dbReference type="EMBL" id="KF900926">
    <property type="protein sequence ID" value="AIF11775.1"/>
    <property type="molecule type" value="Genomic_DNA"/>
</dbReference>